<evidence type="ECO:0000256" key="1">
    <source>
        <dbReference type="SAM" id="SignalP"/>
    </source>
</evidence>
<evidence type="ECO:0000313" key="4">
    <source>
        <dbReference type="Proteomes" id="UP000037977"/>
    </source>
</evidence>
<gene>
    <name evidence="3" type="ORF">ADM90_09970</name>
</gene>
<dbReference type="Pfam" id="PF07833">
    <property type="entry name" value="Cu_amine_oxidN1"/>
    <property type="match status" value="1"/>
</dbReference>
<comment type="caution">
    <text evidence="3">The sequence shown here is derived from an EMBL/GenBank/DDBJ whole genome shotgun (WGS) entry which is preliminary data.</text>
</comment>
<feature type="domain" description="Copper amine oxidase-like N-terminal" evidence="2">
    <location>
        <begin position="29"/>
        <end position="131"/>
    </location>
</feature>
<dbReference type="Proteomes" id="UP000037977">
    <property type="component" value="Unassembled WGS sequence"/>
</dbReference>
<dbReference type="InterPro" id="IPR036582">
    <property type="entry name" value="Mao_N_sf"/>
</dbReference>
<dbReference type="SUPFAM" id="SSF55383">
    <property type="entry name" value="Copper amine oxidase, domain N"/>
    <property type="match status" value="2"/>
</dbReference>
<dbReference type="Gene3D" id="3.30.457.10">
    <property type="entry name" value="Copper amine oxidase-like, N-terminal domain"/>
    <property type="match status" value="1"/>
</dbReference>
<dbReference type="OrthoDB" id="9778320at2"/>
<evidence type="ECO:0000313" key="3">
    <source>
        <dbReference type="EMBL" id="KOY83551.1"/>
    </source>
</evidence>
<dbReference type="STRING" id="33935.ADM90_09970"/>
<dbReference type="PATRIC" id="fig|33935.3.peg.1503"/>
<dbReference type="AlphaFoldDB" id="A0A0N0CWR3"/>
<keyword evidence="4" id="KW-1185">Reference proteome</keyword>
<proteinExistence type="predicted"/>
<accession>A0A0N0CWR3</accession>
<reference evidence="3 4" key="1">
    <citation type="submission" date="2015-07" db="EMBL/GenBank/DDBJ databases">
        <title>Genome sequencing project for genomic taxonomy and phylogenomics of Bacillus-like bacteria.</title>
        <authorList>
            <person name="Liu B."/>
            <person name="Wang J."/>
            <person name="Zhu Y."/>
            <person name="Liu G."/>
            <person name="Chen Q."/>
            <person name="Chen Z."/>
            <person name="Che J."/>
            <person name="Ge C."/>
            <person name="Shi H."/>
            <person name="Pan Z."/>
            <person name="Liu X."/>
        </authorList>
    </citation>
    <scope>NUCLEOTIDE SEQUENCE [LARGE SCALE GENOMIC DNA]</scope>
    <source>
        <strain evidence="3 4">DSM 54</strain>
    </source>
</reference>
<feature type="signal peptide" evidence="1">
    <location>
        <begin position="1"/>
        <end position="22"/>
    </location>
</feature>
<dbReference type="RefSeq" id="WP_053994800.1">
    <property type="nucleotide sequence ID" value="NZ_CP065643.1"/>
</dbReference>
<sequence length="275" mass="31596">MKKFFTGIVLTSMFLMASPADAATTHIQIDQVVVKSDAAPKIKNNRTMVPLRVISENLGAKVQWKDAQITLSTDETTVILNLKNKTVIKNGNVEQLDVQPYVKNNRTFVPIRFIAETFGSQVDYNQGNISITSTPLLLDNEQIETLRYEYNMARDGEMQLIKGNAYHQAIYNVLQKQKGEKVEAPKDYYWRFNLETVGSYTKLEQYNFLNQDNNSVEQYDIYELNQSFPAEELAPYPTFLLHDFSENVWYLFTEKEIKAIHHILDNAANNGFTTV</sequence>
<name>A0A0N0CWR3_9BACI</name>
<protein>
    <recommendedName>
        <fullName evidence="2">Copper amine oxidase-like N-terminal domain-containing protein</fullName>
    </recommendedName>
</protein>
<dbReference type="EMBL" id="LGCI01000005">
    <property type="protein sequence ID" value="KOY83551.1"/>
    <property type="molecule type" value="Genomic_DNA"/>
</dbReference>
<organism evidence="3 4">
    <name type="scientific">Lysinibacillus macroides</name>
    <dbReference type="NCBI Taxonomy" id="33935"/>
    <lineage>
        <taxon>Bacteria</taxon>
        <taxon>Bacillati</taxon>
        <taxon>Bacillota</taxon>
        <taxon>Bacilli</taxon>
        <taxon>Bacillales</taxon>
        <taxon>Bacillaceae</taxon>
        <taxon>Lysinibacillus</taxon>
    </lineage>
</organism>
<feature type="chain" id="PRO_5005846325" description="Copper amine oxidase-like N-terminal domain-containing protein" evidence="1">
    <location>
        <begin position="23"/>
        <end position="275"/>
    </location>
</feature>
<evidence type="ECO:0000259" key="2">
    <source>
        <dbReference type="Pfam" id="PF07833"/>
    </source>
</evidence>
<keyword evidence="1" id="KW-0732">Signal</keyword>
<dbReference type="InterPro" id="IPR012854">
    <property type="entry name" value="Cu_amine_oxidase-like_N"/>
</dbReference>